<evidence type="ECO:0000256" key="1">
    <source>
        <dbReference type="ARBA" id="ARBA00010007"/>
    </source>
</evidence>
<dbReference type="InterPro" id="IPR005955">
    <property type="entry name" value="GST_Zeta"/>
</dbReference>
<dbReference type="InterPro" id="IPR036249">
    <property type="entry name" value="Thioredoxin-like_sf"/>
</dbReference>
<dbReference type="SUPFAM" id="SSF52833">
    <property type="entry name" value="Thioredoxin-like"/>
    <property type="match status" value="1"/>
</dbReference>
<dbReference type="GO" id="GO:0016034">
    <property type="term" value="F:maleylacetoacetate isomerase activity"/>
    <property type="evidence" value="ECO:0007669"/>
    <property type="project" value="TreeGrafter"/>
</dbReference>
<protein>
    <submittedName>
        <fullName evidence="4">Maleylacetoacetate isomerase</fullName>
    </submittedName>
</protein>
<dbReference type="SUPFAM" id="SSF47616">
    <property type="entry name" value="GST C-terminal domain-like"/>
    <property type="match status" value="1"/>
</dbReference>
<dbReference type="SFLD" id="SFLDS00019">
    <property type="entry name" value="Glutathione_Transferase_(cytos"/>
    <property type="match status" value="1"/>
</dbReference>
<name>A0A1H7HW86_9BURK</name>
<dbReference type="PANTHER" id="PTHR42673">
    <property type="entry name" value="MALEYLACETOACETATE ISOMERASE"/>
    <property type="match status" value="1"/>
</dbReference>
<dbReference type="GO" id="GO:0004364">
    <property type="term" value="F:glutathione transferase activity"/>
    <property type="evidence" value="ECO:0007669"/>
    <property type="project" value="TreeGrafter"/>
</dbReference>
<dbReference type="GO" id="GO:0006559">
    <property type="term" value="P:L-phenylalanine catabolic process"/>
    <property type="evidence" value="ECO:0007669"/>
    <property type="project" value="TreeGrafter"/>
</dbReference>
<dbReference type="NCBIfam" id="TIGR01262">
    <property type="entry name" value="maiA"/>
    <property type="match status" value="1"/>
</dbReference>
<organism evidence="4 5">
    <name type="scientific">Paraburkholderia caballeronis</name>
    <dbReference type="NCBI Taxonomy" id="416943"/>
    <lineage>
        <taxon>Bacteria</taxon>
        <taxon>Pseudomonadati</taxon>
        <taxon>Pseudomonadota</taxon>
        <taxon>Betaproteobacteria</taxon>
        <taxon>Burkholderiales</taxon>
        <taxon>Burkholderiaceae</taxon>
        <taxon>Paraburkholderia</taxon>
    </lineage>
</organism>
<dbReference type="CDD" id="cd03042">
    <property type="entry name" value="GST_N_Zeta"/>
    <property type="match status" value="1"/>
</dbReference>
<dbReference type="Gene3D" id="3.40.30.10">
    <property type="entry name" value="Glutaredoxin"/>
    <property type="match status" value="1"/>
</dbReference>
<dbReference type="OrthoDB" id="509852at2"/>
<feature type="domain" description="GST N-terminal" evidence="2">
    <location>
        <begin position="1"/>
        <end position="83"/>
    </location>
</feature>
<proteinExistence type="inferred from homology"/>
<dbReference type="InterPro" id="IPR036282">
    <property type="entry name" value="Glutathione-S-Trfase_C_sf"/>
</dbReference>
<dbReference type="FunFam" id="1.20.1050.10:FF:000017">
    <property type="entry name" value="Maleylacetoacetate isomerase"/>
    <property type="match status" value="1"/>
</dbReference>
<dbReference type="PROSITE" id="PS50405">
    <property type="entry name" value="GST_CTER"/>
    <property type="match status" value="1"/>
</dbReference>
<dbReference type="InterPro" id="IPR034333">
    <property type="entry name" value="GST_Zeta_N"/>
</dbReference>
<dbReference type="CDD" id="cd03191">
    <property type="entry name" value="GST_C_Zeta"/>
    <property type="match status" value="1"/>
</dbReference>
<dbReference type="PROSITE" id="PS50404">
    <property type="entry name" value="GST_NTER"/>
    <property type="match status" value="1"/>
</dbReference>
<dbReference type="InterPro" id="IPR004045">
    <property type="entry name" value="Glutathione_S-Trfase_N"/>
</dbReference>
<dbReference type="Pfam" id="PF13417">
    <property type="entry name" value="GST_N_3"/>
    <property type="match status" value="1"/>
</dbReference>
<dbReference type="Proteomes" id="UP000199120">
    <property type="component" value="Unassembled WGS sequence"/>
</dbReference>
<dbReference type="GO" id="GO:0005737">
    <property type="term" value="C:cytoplasm"/>
    <property type="evidence" value="ECO:0007669"/>
    <property type="project" value="InterPro"/>
</dbReference>
<dbReference type="EMBL" id="FOAJ01000002">
    <property type="protein sequence ID" value="SEK54428.1"/>
    <property type="molecule type" value="Genomic_DNA"/>
</dbReference>
<dbReference type="RefSeq" id="WP_090546467.1">
    <property type="nucleotide sequence ID" value="NZ_FNSR01000001.1"/>
</dbReference>
<reference evidence="5" key="1">
    <citation type="submission" date="2016-10" db="EMBL/GenBank/DDBJ databases">
        <authorList>
            <person name="Varghese N."/>
            <person name="Submissions S."/>
        </authorList>
    </citation>
    <scope>NUCLEOTIDE SEQUENCE [LARGE SCALE GENOMIC DNA]</scope>
    <source>
        <strain evidence="5">LMG 26416</strain>
    </source>
</reference>
<evidence type="ECO:0000259" key="2">
    <source>
        <dbReference type="PROSITE" id="PS50404"/>
    </source>
</evidence>
<accession>A0A1H7HW86</accession>
<dbReference type="Gene3D" id="1.20.1050.10">
    <property type="match status" value="1"/>
</dbReference>
<evidence type="ECO:0000313" key="5">
    <source>
        <dbReference type="Proteomes" id="UP000199120"/>
    </source>
</evidence>
<keyword evidence="4" id="KW-0413">Isomerase</keyword>
<sequence length="215" mass="24489">MKLYSYFRSSASYRVRIALNLKNLPYEYVPVHLLRDGGEQLKPEYRCVHPDGIVPALVEDGQPAIQQSLAIIEYLEETHPEPPLLPRSAVDRAHARSIALQVACEIHPLDNLRVLKYLKHTMRVEDDAKDAWYRYWIELGFSTLETRLAADPRTGALCVGDTPTIADLCLIPQIFNANRFKIDTTRYPTLQRIYDHAMQIDAFAQAAPGEQPDSE</sequence>
<evidence type="ECO:0000259" key="3">
    <source>
        <dbReference type="PROSITE" id="PS50405"/>
    </source>
</evidence>
<comment type="similarity">
    <text evidence="1">Belongs to the GST superfamily. Zeta family.</text>
</comment>
<feature type="domain" description="GST C-terminal" evidence="3">
    <location>
        <begin position="88"/>
        <end position="215"/>
    </location>
</feature>
<dbReference type="InterPro" id="IPR034330">
    <property type="entry name" value="GST_Zeta_C"/>
</dbReference>
<dbReference type="STRING" id="416943.SAMN05445871_3235"/>
<evidence type="ECO:0000313" key="4">
    <source>
        <dbReference type="EMBL" id="SEK54428.1"/>
    </source>
</evidence>
<dbReference type="AlphaFoldDB" id="A0A1H7HW86"/>
<dbReference type="PANTHER" id="PTHR42673:SF21">
    <property type="entry name" value="GLUTATHIONE S-TRANSFERASE YFCF"/>
    <property type="match status" value="1"/>
</dbReference>
<dbReference type="GO" id="GO:0006749">
    <property type="term" value="P:glutathione metabolic process"/>
    <property type="evidence" value="ECO:0007669"/>
    <property type="project" value="TreeGrafter"/>
</dbReference>
<dbReference type="InterPro" id="IPR010987">
    <property type="entry name" value="Glutathione-S-Trfase_C-like"/>
</dbReference>
<keyword evidence="5" id="KW-1185">Reference proteome</keyword>
<dbReference type="InterPro" id="IPR040079">
    <property type="entry name" value="Glutathione_S-Trfase"/>
</dbReference>
<dbReference type="SFLD" id="SFLDG00358">
    <property type="entry name" value="Main_(cytGST)"/>
    <property type="match status" value="1"/>
</dbReference>
<gene>
    <name evidence="4" type="ORF">SAMN05192542_102446</name>
</gene>